<evidence type="ECO:0000256" key="7">
    <source>
        <dbReference type="ARBA" id="ARBA00022842"/>
    </source>
</evidence>
<dbReference type="CDD" id="cd16012">
    <property type="entry name" value="ALP"/>
    <property type="match status" value="1"/>
</dbReference>
<dbReference type="PRINTS" id="PR00113">
    <property type="entry name" value="ALKPHPHTASE"/>
</dbReference>
<gene>
    <name evidence="12" type="ORF">PBIL07802_LOCUS22687</name>
</gene>
<feature type="binding site" evidence="9">
    <location>
        <position position="296"/>
    </location>
    <ligand>
        <name>Zn(2+)</name>
        <dbReference type="ChEBI" id="CHEBI:29105"/>
        <label>2</label>
    </ligand>
</feature>
<keyword evidence="3" id="KW-0597">Phosphoprotein</keyword>
<dbReference type="PROSITE" id="PS00123">
    <property type="entry name" value="ALKALINE_PHOSPHATASE"/>
    <property type="match status" value="1"/>
</dbReference>
<evidence type="ECO:0000256" key="9">
    <source>
        <dbReference type="PIRSR" id="PIRSR601952-2"/>
    </source>
</evidence>
<dbReference type="GO" id="GO:0004035">
    <property type="term" value="F:alkaline phosphatase activity"/>
    <property type="evidence" value="ECO:0007669"/>
    <property type="project" value="UniProtKB-EC"/>
</dbReference>
<feature type="binding site" evidence="9">
    <location>
        <position position="297"/>
    </location>
    <ligand>
        <name>Zn(2+)</name>
        <dbReference type="ChEBI" id="CHEBI:29105"/>
        <label>2</label>
    </ligand>
</feature>
<evidence type="ECO:0000256" key="11">
    <source>
        <dbReference type="RuleBase" id="RU003947"/>
    </source>
</evidence>
<protein>
    <recommendedName>
        <fullName evidence="2 11">Alkaline phosphatase</fullName>
        <ecNumber evidence="2 11">3.1.3.1</ecNumber>
    </recommendedName>
</protein>
<comment type="cofactor">
    <cofactor evidence="9">
        <name>Zn(2+)</name>
        <dbReference type="ChEBI" id="CHEBI:29105"/>
    </cofactor>
    <text evidence="9">Binds 2 Zn(2+) ions.</text>
</comment>
<dbReference type="InterPro" id="IPR018299">
    <property type="entry name" value="Alkaline_phosphatase_AS"/>
</dbReference>
<comment type="catalytic activity">
    <reaction evidence="11">
        <text>a phosphate monoester + H2O = an alcohol + phosphate</text>
        <dbReference type="Rhea" id="RHEA:15017"/>
        <dbReference type="ChEBI" id="CHEBI:15377"/>
        <dbReference type="ChEBI" id="CHEBI:30879"/>
        <dbReference type="ChEBI" id="CHEBI:43474"/>
        <dbReference type="ChEBI" id="CHEBI:67140"/>
        <dbReference type="EC" id="3.1.3.1"/>
    </reaction>
</comment>
<evidence type="ECO:0000256" key="2">
    <source>
        <dbReference type="ARBA" id="ARBA00012647"/>
    </source>
</evidence>
<proteinExistence type="inferred from homology"/>
<dbReference type="EMBL" id="HBIB01034927">
    <property type="protein sequence ID" value="CAE0260408.1"/>
    <property type="molecule type" value="Transcribed_RNA"/>
</dbReference>
<evidence type="ECO:0000256" key="6">
    <source>
        <dbReference type="ARBA" id="ARBA00022833"/>
    </source>
</evidence>
<dbReference type="Pfam" id="PF00245">
    <property type="entry name" value="Alk_phosphatase"/>
    <property type="match status" value="1"/>
</dbReference>
<dbReference type="EC" id="3.1.3.1" evidence="2 11"/>
<evidence type="ECO:0000256" key="10">
    <source>
        <dbReference type="RuleBase" id="RU003946"/>
    </source>
</evidence>
<accession>A0A7S3DLP1</accession>
<evidence type="ECO:0000256" key="4">
    <source>
        <dbReference type="ARBA" id="ARBA00022723"/>
    </source>
</evidence>
<organism evidence="12">
    <name type="scientific">Palpitomonas bilix</name>
    <dbReference type="NCBI Taxonomy" id="652834"/>
    <lineage>
        <taxon>Eukaryota</taxon>
        <taxon>Eukaryota incertae sedis</taxon>
    </lineage>
</organism>
<dbReference type="SUPFAM" id="SSF53649">
    <property type="entry name" value="Alkaline phosphatase-like"/>
    <property type="match status" value="1"/>
</dbReference>
<dbReference type="PANTHER" id="PTHR11596:SF5">
    <property type="entry name" value="ALKALINE PHOSPHATASE"/>
    <property type="match status" value="1"/>
</dbReference>
<keyword evidence="5 11" id="KW-0378">Hydrolase</keyword>
<dbReference type="Gene3D" id="3.40.720.10">
    <property type="entry name" value="Alkaline Phosphatase, subunit A"/>
    <property type="match status" value="1"/>
</dbReference>
<comment type="similarity">
    <text evidence="1 10">Belongs to the alkaline phosphatase family.</text>
</comment>
<dbReference type="AlphaFoldDB" id="A0A7S3DLP1"/>
<feature type="binding site" evidence="9">
    <location>
        <position position="111"/>
    </location>
    <ligand>
        <name>Mg(2+)</name>
        <dbReference type="ChEBI" id="CHEBI:18420"/>
    </ligand>
</feature>
<reference evidence="12" key="1">
    <citation type="submission" date="2021-01" db="EMBL/GenBank/DDBJ databases">
        <authorList>
            <person name="Corre E."/>
            <person name="Pelletier E."/>
            <person name="Niang G."/>
            <person name="Scheremetjew M."/>
            <person name="Finn R."/>
            <person name="Kale V."/>
            <person name="Holt S."/>
            <person name="Cochrane G."/>
            <person name="Meng A."/>
            <person name="Brown T."/>
            <person name="Cohen L."/>
        </authorList>
    </citation>
    <scope>NUCLEOTIDE SEQUENCE</scope>
    <source>
        <strain evidence="12">NIES-2562</strain>
    </source>
</reference>
<evidence type="ECO:0000256" key="8">
    <source>
        <dbReference type="PIRSR" id="PIRSR601952-1"/>
    </source>
</evidence>
<feature type="binding site" evidence="9">
    <location>
        <position position="253"/>
    </location>
    <ligand>
        <name>Zn(2+)</name>
        <dbReference type="ChEBI" id="CHEBI:29105"/>
        <label>2</label>
    </ligand>
</feature>
<keyword evidence="7 9" id="KW-0460">Magnesium</keyword>
<feature type="active site" description="Phosphoserine intermediate" evidence="8">
    <location>
        <position position="58"/>
    </location>
</feature>
<dbReference type="Gene3D" id="1.10.60.40">
    <property type="match status" value="1"/>
</dbReference>
<feature type="binding site" evidence="9">
    <location>
        <position position="257"/>
    </location>
    <ligand>
        <name>Zn(2+)</name>
        <dbReference type="ChEBI" id="CHEBI:29105"/>
        <label>2</label>
    </ligand>
</feature>
<evidence type="ECO:0000256" key="5">
    <source>
        <dbReference type="ARBA" id="ARBA00022801"/>
    </source>
</evidence>
<feature type="binding site" evidence="9">
    <location>
        <position position="17"/>
    </location>
    <ligand>
        <name>Zn(2+)</name>
        <dbReference type="ChEBI" id="CHEBI:29105"/>
        <label>2</label>
    </ligand>
</feature>
<keyword evidence="6 9" id="KW-0862">Zinc</keyword>
<dbReference type="PANTHER" id="PTHR11596">
    <property type="entry name" value="ALKALINE PHOSPHATASE"/>
    <property type="match status" value="1"/>
</dbReference>
<keyword evidence="4 9" id="KW-0479">Metal-binding</keyword>
<feature type="binding site" evidence="9">
    <location>
        <position position="109"/>
    </location>
    <ligand>
        <name>Mg(2+)</name>
        <dbReference type="ChEBI" id="CHEBI:18420"/>
    </ligand>
</feature>
<dbReference type="GO" id="GO:0046872">
    <property type="term" value="F:metal ion binding"/>
    <property type="evidence" value="ECO:0007669"/>
    <property type="project" value="UniProtKB-KW"/>
</dbReference>
<feature type="binding site" evidence="9">
    <location>
        <position position="423"/>
    </location>
    <ligand>
        <name>Zn(2+)</name>
        <dbReference type="ChEBI" id="CHEBI:29105"/>
        <label>2</label>
    </ligand>
</feature>
<evidence type="ECO:0000256" key="1">
    <source>
        <dbReference type="ARBA" id="ARBA00005984"/>
    </source>
</evidence>
<dbReference type="InterPro" id="IPR001952">
    <property type="entry name" value="Alkaline_phosphatase"/>
</dbReference>
<comment type="cofactor">
    <cofactor evidence="9">
        <name>Mg(2+)</name>
        <dbReference type="ChEBI" id="CHEBI:18420"/>
    </cofactor>
    <text evidence="9">Binds 1 Mg(2+) ion.</text>
</comment>
<dbReference type="SMART" id="SM00098">
    <property type="entry name" value="alkPPc"/>
    <property type="match status" value="1"/>
</dbReference>
<evidence type="ECO:0000313" key="12">
    <source>
        <dbReference type="EMBL" id="CAE0260408.1"/>
    </source>
</evidence>
<evidence type="ECO:0000256" key="3">
    <source>
        <dbReference type="ARBA" id="ARBA00022553"/>
    </source>
</evidence>
<sequence>MPQAHTGPKNYVFMLGDGFGPAHITLSRLVSQRDSLFMEKELRGTVRTRSSSSTVTDSAAGATAYSCAQKTYNGAIGVSHDRVPLGTVAEAAKRNGMPVGLVTTTRVTHATPASFSAHVDSRYSERYVASQQIRQGFDVIFGGGMRVYDQPAFLNNGSFAPHTVLEEAVQMGYHVARNEKELDSAQIPVLGLFASSHMSFEIDRVKENEGLPEGEGQPSLSKMTKKAMELLSARAKATGAPGFFLLVEGGRIDHAAHSNDPGSIAPEVVAYSDTIEQVTLFSIADGGATRLVSVADHETGGLTLGKWNGTVDPSDIYPFVSTDANAPYPYIWRPDVLRAVRKSTEKMAQELTGSEGVIDFDQYYALATGVPYLYPFEEDKIRPIVNALQKCTSNCGTLQYHAEMSLGWPVSNRAQVGFSTHGHTGVDINLYAWGSATQAFAANMENTEVGQVVIDHLGLNETLAIITQELNDPASPKYVDRSAWDIARKYPETP</sequence>
<dbReference type="InterPro" id="IPR017850">
    <property type="entry name" value="Alkaline_phosphatase_core_sf"/>
</dbReference>
<name>A0A7S3DLP1_9EUKA</name>
<feature type="binding site" evidence="9">
    <location>
        <position position="248"/>
    </location>
    <ligand>
        <name>Mg(2+)</name>
        <dbReference type="ChEBI" id="CHEBI:18420"/>
    </ligand>
</feature>
<feature type="binding site" evidence="9">
    <location>
        <position position="17"/>
    </location>
    <ligand>
        <name>Mg(2+)</name>
        <dbReference type="ChEBI" id="CHEBI:18420"/>
    </ligand>
</feature>